<dbReference type="InterPro" id="IPR032710">
    <property type="entry name" value="NTF2-like_dom_sf"/>
</dbReference>
<dbReference type="RefSeq" id="WP_341835454.1">
    <property type="nucleotide sequence ID" value="NZ_CP149822.1"/>
</dbReference>
<keyword evidence="2" id="KW-1185">Reference proteome</keyword>
<dbReference type="SUPFAM" id="SSF54427">
    <property type="entry name" value="NTF2-like"/>
    <property type="match status" value="1"/>
</dbReference>
<dbReference type="Proteomes" id="UP001485459">
    <property type="component" value="Chromosome"/>
</dbReference>
<proteinExistence type="predicted"/>
<dbReference type="Pfam" id="PF12893">
    <property type="entry name" value="Lumazine_bd_2"/>
    <property type="match status" value="1"/>
</dbReference>
<gene>
    <name evidence="1" type="ORF">WJU16_21475</name>
</gene>
<dbReference type="Gene3D" id="3.10.450.50">
    <property type="match status" value="1"/>
</dbReference>
<protein>
    <submittedName>
        <fullName evidence="1">Nuclear transport factor 2 family protein</fullName>
    </submittedName>
</protein>
<evidence type="ECO:0000313" key="2">
    <source>
        <dbReference type="Proteomes" id="UP001485459"/>
    </source>
</evidence>
<dbReference type="EMBL" id="CP149822">
    <property type="protein sequence ID" value="WZN40538.1"/>
    <property type="molecule type" value="Genomic_DNA"/>
</dbReference>
<sequence length="142" mass="15785">MLICSFRVSAQDSEAEAVKTVIRQLFEGMKRGDSAMVKAVFAQNAILHTAGTTKTGEIKLVSGDVNGFVTAVGTPHTSVWDERITFGQVQVDGPMASVWTPYRFYIGEKFSHCGVNSFQLFKSPEGWKITYLIDTRRKENCL</sequence>
<accession>A0ABZ2YLU2</accession>
<name>A0ABZ2YLU2_9BACT</name>
<reference evidence="2" key="1">
    <citation type="submission" date="2024-03" db="EMBL/GenBank/DDBJ databases">
        <title>Chitinophaga horti sp. nov., isolated from garden soil.</title>
        <authorList>
            <person name="Lee D.S."/>
            <person name="Han D.M."/>
            <person name="Baek J.H."/>
            <person name="Choi D.G."/>
            <person name="Jeon J.H."/>
            <person name="Jeon C.O."/>
        </authorList>
    </citation>
    <scope>NUCLEOTIDE SEQUENCE [LARGE SCALE GENOMIC DNA]</scope>
    <source>
        <strain evidence="2">GPA1</strain>
    </source>
</reference>
<organism evidence="1 2">
    <name type="scientific">Chitinophaga pollutisoli</name>
    <dbReference type="NCBI Taxonomy" id="3133966"/>
    <lineage>
        <taxon>Bacteria</taxon>
        <taxon>Pseudomonadati</taxon>
        <taxon>Bacteroidota</taxon>
        <taxon>Chitinophagia</taxon>
        <taxon>Chitinophagales</taxon>
        <taxon>Chitinophagaceae</taxon>
        <taxon>Chitinophaga</taxon>
    </lineage>
</organism>
<dbReference type="InterPro" id="IPR039437">
    <property type="entry name" value="FrzH/put_lumazine-bd"/>
</dbReference>
<evidence type="ECO:0000313" key="1">
    <source>
        <dbReference type="EMBL" id="WZN40538.1"/>
    </source>
</evidence>